<dbReference type="GO" id="GO:0046488">
    <property type="term" value="P:phosphatidylinositol metabolic process"/>
    <property type="evidence" value="ECO:0007669"/>
    <property type="project" value="TreeGrafter"/>
</dbReference>
<dbReference type="InterPro" id="IPR036860">
    <property type="entry name" value="SH2_dom_sf"/>
</dbReference>
<dbReference type="InterPro" id="IPR001192">
    <property type="entry name" value="PI-PLC_fam"/>
</dbReference>
<dbReference type="SMART" id="SM00252">
    <property type="entry name" value="SH2"/>
    <property type="match status" value="2"/>
</dbReference>
<evidence type="ECO:0000256" key="6">
    <source>
        <dbReference type="ARBA" id="ARBA00022801"/>
    </source>
</evidence>
<feature type="domain" description="SH2" evidence="16">
    <location>
        <begin position="681"/>
        <end position="770"/>
    </location>
</feature>
<dbReference type="GO" id="GO:0032587">
    <property type="term" value="C:ruffle membrane"/>
    <property type="evidence" value="ECO:0007669"/>
    <property type="project" value="TreeGrafter"/>
</dbReference>
<dbReference type="CDD" id="cd11825">
    <property type="entry name" value="SH3_PLCgamma"/>
    <property type="match status" value="1"/>
</dbReference>
<feature type="domain" description="SH3" evidence="17">
    <location>
        <begin position="806"/>
        <end position="866"/>
    </location>
</feature>
<dbReference type="SMART" id="SM00148">
    <property type="entry name" value="PLCXc"/>
    <property type="match status" value="1"/>
</dbReference>
<dbReference type="PRINTS" id="PR00390">
    <property type="entry name" value="PHPHLIPASEC"/>
</dbReference>
<dbReference type="RefSeq" id="XP_004995563.1">
    <property type="nucleotide sequence ID" value="XM_004995506.1"/>
</dbReference>
<dbReference type="CDD" id="cd08558">
    <property type="entry name" value="PI-PLCc_eukaryota"/>
    <property type="match status" value="1"/>
</dbReference>
<dbReference type="SUPFAM" id="SSF50044">
    <property type="entry name" value="SH3-domain"/>
    <property type="match status" value="1"/>
</dbReference>
<feature type="region of interest" description="Disordered" evidence="15">
    <location>
        <begin position="542"/>
        <end position="569"/>
    </location>
</feature>
<dbReference type="SUPFAM" id="SSF49562">
    <property type="entry name" value="C2 domain (Calcium/lipid-binding domain, CaLB)"/>
    <property type="match status" value="1"/>
</dbReference>
<dbReference type="Pfam" id="PF14604">
    <property type="entry name" value="SH3_9"/>
    <property type="match status" value="1"/>
</dbReference>
<dbReference type="CDD" id="cd09932">
    <property type="entry name" value="SH2_C-SH2_PLC_gamma_like"/>
    <property type="match status" value="1"/>
</dbReference>
<dbReference type="CDD" id="cd15898">
    <property type="entry name" value="EFh_PI-PLC"/>
    <property type="match status" value="1"/>
</dbReference>
<dbReference type="eggNOG" id="KOG1264">
    <property type="taxonomic scope" value="Eukaryota"/>
</dbReference>
<dbReference type="Gene3D" id="2.60.40.150">
    <property type="entry name" value="C2 domain"/>
    <property type="match status" value="1"/>
</dbReference>
<dbReference type="InterPro" id="IPR011993">
    <property type="entry name" value="PH-like_dom_sf"/>
</dbReference>
<dbReference type="SUPFAM" id="SSF55550">
    <property type="entry name" value="SH2 domain"/>
    <property type="match status" value="2"/>
</dbReference>
<dbReference type="InterPro" id="IPR035892">
    <property type="entry name" value="C2_domain_sf"/>
</dbReference>
<dbReference type="EC" id="3.1.4.11" evidence="2 14"/>
<dbReference type="FunFam" id="3.30.505.10:FF:000009">
    <property type="entry name" value="1-phosphatidylinositol 4,5-bisphosphate phosphodiesterase gamma"/>
    <property type="match status" value="1"/>
</dbReference>
<dbReference type="STRING" id="946362.F2U5I3"/>
<dbReference type="Pfam" id="PF00388">
    <property type="entry name" value="PI-PLC-X"/>
    <property type="match status" value="1"/>
</dbReference>
<keyword evidence="9 12" id="KW-0727">SH2 domain</keyword>
<dbReference type="InterPro" id="IPR001452">
    <property type="entry name" value="SH3_domain"/>
</dbReference>
<evidence type="ECO:0000256" key="5">
    <source>
        <dbReference type="ARBA" id="ARBA00022737"/>
    </source>
</evidence>
<dbReference type="InterPro" id="IPR011992">
    <property type="entry name" value="EF-hand-dom_pair"/>
</dbReference>
<dbReference type="PROSITE" id="PS50007">
    <property type="entry name" value="PIPLC_X_DOMAIN"/>
    <property type="match status" value="1"/>
</dbReference>
<dbReference type="PROSITE" id="PS50004">
    <property type="entry name" value="C2"/>
    <property type="match status" value="1"/>
</dbReference>
<sequence>MKRLFGRKGKSQSSTTSSNEADAPAVSPSKLDSMIRSAPERSPPQLPLMLREYKPHPKLNDFVQMVTRDCTMDRYLTNKKMTKCSIKMDFGTFNIVFRTGPGRRAHYVPLHTVCEVRTGEQALACKDFKLASSESKDCALVILHGDQFRLKQLCLVAQNAAEAEAWAVAVWEHSRFLRPDLYMTHMMRDRWLQTQWDELSGGSDQIGLRELKTFATKINYKLSARELRDYMYLVDEFKQGIINREQFTQLYHHLVENQHVTDVFRSFSSQASKTSLTEKDLQQFFRQEQNQQVSIAECKEIIKKYGKDNTLPVNMFVEFLHSNDNHIWNPDHDMVYQDMHLPLACYFIASSHNTYLMGDQLRSESSVEAYVRCLRDGCRCVEIDCWDGPYNEPIVYHGHTLTSKIKFQDVVKVVSEHAFDTSEYPLILSIENHCSLSQQEVMARMFQEAFGDYLITRPPDDCQEKHRDCYPSPEQLKYKVIIKHKKLEGQSDSVVVSRMREADLSFSVKNGHLLLEDKLDEAWKKHYFVLTETKLFYAEALDEEEEEVDDDDDDTDSATEGGTEADEPHFREPWFHGKLVGGRVAAEDVLKKHLDDPGTFLVRPSDSFKEEYSLSFVHNGRVQHCRIRKRDGHFYLTDTCSFATLYELIDYYRQVSLQGPTFTLTLRHAAPQPAPHESERWFHADLPREQAEDMLKRIHHDGAFLVRGKQSDPNSFAISFRAEGKIKHCRIRLDGRMYCIGDAEFDSLVALVDYYKSKPLYRKMKLKYAVDQELIDKHGQAPEEDIYNSDALYQEPNAFEGRSIVTSNVTCRALYSYGARNPDELTFPKDAIITNVIKRDDGWWQGDYGGLPGGWFPSNYVEEIDHNALMNEDKDDADNPLGALEKADIELKNLEVVPLPARGDQAFIFAIRNKLNPTQSLDVGATTKEDMMDWIDSINRTVKELEARNIQRRIDEKKLKIHRDLSALVFYSQSVPFRSFEENCSLEYFKMSSFSEKKAMALVREVNGQAEAFNRYNIRQLSRVYPNGKRVDSSNFDPRVMWNAGMQLVALNYQTPDRAMWLNHGKFQQNGRCGYVLKPQSMLKPTFNPYDHKTYGVDPVTIHVRVISGRHLLKPARGIASPFVEVDLVGIEHDKYKTKTCTDNGFCPAWVEAVDGRTCWNEEVSFNVDMPELACLRIVVQDEDMFGDANTIGQNVYPLGTQHESSIRTGYRSIQLKNAFNEPLELSSILVHIRVEYERSEEYQSLQELRENLRRAGARRDELIKETLLQQQQGKQDQVVAKQLQQLNHEITSINTQIMSNPVEMRRLKQEQQDKLDTRPR</sequence>
<dbReference type="InterPro" id="IPR001711">
    <property type="entry name" value="PLipase_C_Pinositol-sp_Y"/>
</dbReference>
<keyword evidence="3 13" id="KW-0728">SH3 domain</keyword>
<dbReference type="InterPro" id="IPR001849">
    <property type="entry name" value="PH_domain"/>
</dbReference>
<keyword evidence="7" id="KW-0106">Calcium</keyword>
<accession>F2U5I3</accession>
<dbReference type="FunFam" id="2.30.30.40:FF:000119">
    <property type="entry name" value="1-phosphatidylinositol 4,5-bisphosphate phosphodiesterase gamma"/>
    <property type="match status" value="1"/>
</dbReference>
<dbReference type="InterPro" id="IPR035023">
    <property type="entry name" value="PLC-gamma_C-SH2"/>
</dbReference>
<evidence type="ECO:0000313" key="22">
    <source>
        <dbReference type="Proteomes" id="UP000007799"/>
    </source>
</evidence>
<protein>
    <recommendedName>
        <fullName evidence="2 14">Phosphoinositide phospholipase C</fullName>
        <ecNumber evidence="2 14">3.1.4.11</ecNumber>
    </recommendedName>
</protein>
<dbReference type="EMBL" id="GL832962">
    <property type="protein sequence ID" value="EGD83199.1"/>
    <property type="molecule type" value="Genomic_DNA"/>
</dbReference>
<evidence type="ECO:0000256" key="4">
    <source>
        <dbReference type="ARBA" id="ARBA00022553"/>
    </source>
</evidence>
<dbReference type="InterPro" id="IPR000980">
    <property type="entry name" value="SH2"/>
</dbReference>
<feature type="compositionally biased region" description="Acidic residues" evidence="15">
    <location>
        <begin position="542"/>
        <end position="557"/>
    </location>
</feature>
<comment type="cofactor">
    <cofactor evidence="1">
        <name>Ca(2+)</name>
        <dbReference type="ChEBI" id="CHEBI:29108"/>
    </cofactor>
</comment>
<keyword evidence="5" id="KW-0677">Repeat</keyword>
<dbReference type="PROSITE" id="PS50008">
    <property type="entry name" value="PIPLC_Y_DOMAIN"/>
    <property type="match status" value="1"/>
</dbReference>
<dbReference type="PANTHER" id="PTHR10336:SF159">
    <property type="entry name" value="1-PHOSPHATIDYLINOSITOL 4,5-BISPHOSPHATE PHOSPHODIESTERASE GAMMA"/>
    <property type="match status" value="1"/>
</dbReference>
<dbReference type="Gene3D" id="1.10.238.10">
    <property type="entry name" value="EF-hand"/>
    <property type="match status" value="1"/>
</dbReference>
<dbReference type="SMART" id="SM00239">
    <property type="entry name" value="C2"/>
    <property type="match status" value="1"/>
</dbReference>
<dbReference type="InterPro" id="IPR036028">
    <property type="entry name" value="SH3-like_dom_sf"/>
</dbReference>
<evidence type="ECO:0000256" key="7">
    <source>
        <dbReference type="ARBA" id="ARBA00022837"/>
    </source>
</evidence>
<dbReference type="InterPro" id="IPR000909">
    <property type="entry name" value="PLipase_C_PInositol-sp_X_dom"/>
</dbReference>
<keyword evidence="22" id="KW-1185">Reference proteome</keyword>
<feature type="compositionally biased region" description="Basic residues" evidence="15">
    <location>
        <begin position="1"/>
        <end position="10"/>
    </location>
</feature>
<dbReference type="InterPro" id="IPR035024">
    <property type="entry name" value="PLC-gamma_N-SH2"/>
</dbReference>
<reference evidence="21" key="1">
    <citation type="submission" date="2009-08" db="EMBL/GenBank/DDBJ databases">
        <title>Annotation of Salpingoeca rosetta.</title>
        <authorList>
            <consortium name="The Broad Institute Genome Sequencing Platform"/>
            <person name="Russ C."/>
            <person name="Cuomo C."/>
            <person name="Burger G."/>
            <person name="Gray M.W."/>
            <person name="Holland P.W.H."/>
            <person name="King N."/>
            <person name="Lang F.B.F."/>
            <person name="Roger A.J."/>
            <person name="Ruiz-Trillo I."/>
            <person name="Young S.K."/>
            <person name="Zeng Q."/>
            <person name="Gargeya S."/>
            <person name="Alvarado L."/>
            <person name="Berlin A."/>
            <person name="Chapman S.B."/>
            <person name="Chen Z."/>
            <person name="Freedman E."/>
            <person name="Gellesch M."/>
            <person name="Goldberg J."/>
            <person name="Griggs A."/>
            <person name="Gujja S."/>
            <person name="Heilman E."/>
            <person name="Heiman D."/>
            <person name="Howarth C."/>
            <person name="Mehta T."/>
            <person name="Neiman D."/>
            <person name="Pearson M."/>
            <person name="Roberts A."/>
            <person name="Saif S."/>
            <person name="Shea T."/>
            <person name="Shenoy N."/>
            <person name="Sisk P."/>
            <person name="Stolte C."/>
            <person name="Sykes S."/>
            <person name="White J."/>
            <person name="Yandava C."/>
            <person name="Haas B."/>
            <person name="Nusbaum C."/>
            <person name="Birren B."/>
        </authorList>
    </citation>
    <scope>NUCLEOTIDE SEQUENCE [LARGE SCALE GENOMIC DNA]</scope>
    <source>
        <strain evidence="21">ATCC 50818</strain>
    </source>
</reference>
<dbReference type="SMART" id="SM00149">
    <property type="entry name" value="PLCYc"/>
    <property type="match status" value="1"/>
</dbReference>
<dbReference type="InterPro" id="IPR000008">
    <property type="entry name" value="C2_dom"/>
</dbReference>
<dbReference type="Pfam" id="PF00168">
    <property type="entry name" value="C2"/>
    <property type="match status" value="1"/>
</dbReference>
<feature type="domain" description="SH2" evidence="16">
    <location>
        <begin position="574"/>
        <end position="670"/>
    </location>
</feature>
<proteinExistence type="predicted"/>
<dbReference type="CDD" id="cd00275">
    <property type="entry name" value="C2_PLC_like"/>
    <property type="match status" value="1"/>
</dbReference>
<feature type="compositionally biased region" description="Polar residues" evidence="15">
    <location>
        <begin position="11"/>
        <end position="20"/>
    </location>
</feature>
<evidence type="ECO:0000256" key="1">
    <source>
        <dbReference type="ARBA" id="ARBA00001913"/>
    </source>
</evidence>
<evidence type="ECO:0000256" key="10">
    <source>
        <dbReference type="ARBA" id="ARBA00023098"/>
    </source>
</evidence>
<dbReference type="SMART" id="SM00326">
    <property type="entry name" value="SH3"/>
    <property type="match status" value="1"/>
</dbReference>
<evidence type="ECO:0000256" key="2">
    <source>
        <dbReference type="ARBA" id="ARBA00012368"/>
    </source>
</evidence>
<dbReference type="GO" id="GO:0004435">
    <property type="term" value="F:phosphatidylinositol-4,5-bisphosphate phospholipase C activity"/>
    <property type="evidence" value="ECO:0007669"/>
    <property type="project" value="UniProtKB-EC"/>
</dbReference>
<dbReference type="PANTHER" id="PTHR10336">
    <property type="entry name" value="PHOSPHOINOSITIDE-SPECIFIC PHOSPHOLIPASE C FAMILY PROTEIN"/>
    <property type="match status" value="1"/>
</dbReference>
<gene>
    <name evidence="21" type="ORF">PTSG_03830</name>
</gene>
<dbReference type="FunFam" id="3.20.20.190:FF:000039">
    <property type="entry name" value="Phosphoinositide phospholipase C"/>
    <property type="match status" value="1"/>
</dbReference>
<dbReference type="SUPFAM" id="SSF51695">
    <property type="entry name" value="PLC-like phosphodiesterases"/>
    <property type="match status" value="1"/>
</dbReference>
<evidence type="ECO:0000256" key="15">
    <source>
        <dbReference type="SAM" id="MobiDB-lite"/>
    </source>
</evidence>
<evidence type="ECO:0000256" key="14">
    <source>
        <dbReference type="RuleBase" id="RU361133"/>
    </source>
</evidence>
<evidence type="ECO:0000256" key="11">
    <source>
        <dbReference type="ARBA" id="ARBA00023224"/>
    </source>
</evidence>
<dbReference type="SUPFAM" id="SSF47473">
    <property type="entry name" value="EF-hand"/>
    <property type="match status" value="1"/>
</dbReference>
<evidence type="ECO:0000256" key="13">
    <source>
        <dbReference type="PROSITE-ProRule" id="PRU00192"/>
    </source>
</evidence>
<dbReference type="Gene3D" id="2.30.30.40">
    <property type="entry name" value="SH3 Domains"/>
    <property type="match status" value="1"/>
</dbReference>
<evidence type="ECO:0000259" key="19">
    <source>
        <dbReference type="PROSITE" id="PS50004"/>
    </source>
</evidence>
<dbReference type="OrthoDB" id="269822at2759"/>
<keyword evidence="8 14" id="KW-0442">Lipid degradation</keyword>
<dbReference type="PRINTS" id="PR00401">
    <property type="entry name" value="SH2DOMAIN"/>
</dbReference>
<dbReference type="CDD" id="cd10341">
    <property type="entry name" value="SH2_N-SH2_PLC_gamma_like"/>
    <property type="match status" value="1"/>
</dbReference>
<dbReference type="PROSITE" id="PS50003">
    <property type="entry name" value="PH_DOMAIN"/>
    <property type="match status" value="1"/>
</dbReference>
<evidence type="ECO:0000259" key="18">
    <source>
        <dbReference type="PROSITE" id="PS50003"/>
    </source>
</evidence>
<dbReference type="Pfam" id="PF09279">
    <property type="entry name" value="EF-hand_like"/>
    <property type="match status" value="1"/>
</dbReference>
<dbReference type="Pfam" id="PF00017">
    <property type="entry name" value="SH2"/>
    <property type="match status" value="2"/>
</dbReference>
<dbReference type="PROSITE" id="PS50002">
    <property type="entry name" value="SH3"/>
    <property type="match status" value="1"/>
</dbReference>
<dbReference type="Gene3D" id="3.20.20.190">
    <property type="entry name" value="Phosphatidylinositol (PI) phosphodiesterase"/>
    <property type="match status" value="2"/>
</dbReference>
<dbReference type="InParanoid" id="F2U5I3"/>
<feature type="domain" description="C2" evidence="19">
    <location>
        <begin position="1081"/>
        <end position="1214"/>
    </location>
</feature>
<dbReference type="FunFam" id="3.30.505.10:FF:000011">
    <property type="entry name" value="1-phosphatidylinositol 4,5-bisphosphate phosphodiesterase gamma"/>
    <property type="match status" value="1"/>
</dbReference>
<keyword evidence="11" id="KW-0807">Transducer</keyword>
<evidence type="ECO:0000256" key="9">
    <source>
        <dbReference type="ARBA" id="ARBA00022999"/>
    </source>
</evidence>
<dbReference type="GO" id="GO:0051209">
    <property type="term" value="P:release of sequestered calcium ion into cytosol"/>
    <property type="evidence" value="ECO:0007669"/>
    <property type="project" value="TreeGrafter"/>
</dbReference>
<feature type="domain" description="PH" evidence="18">
    <location>
        <begin position="889"/>
        <end position="943"/>
    </location>
</feature>
<dbReference type="GO" id="GO:0016042">
    <property type="term" value="P:lipid catabolic process"/>
    <property type="evidence" value="ECO:0007669"/>
    <property type="project" value="UniProtKB-KW"/>
</dbReference>
<organism evidence="22">
    <name type="scientific">Salpingoeca rosetta (strain ATCC 50818 / BSB-021)</name>
    <dbReference type="NCBI Taxonomy" id="946362"/>
    <lineage>
        <taxon>Eukaryota</taxon>
        <taxon>Choanoflagellata</taxon>
        <taxon>Craspedida</taxon>
        <taxon>Salpingoecidae</taxon>
        <taxon>Salpingoeca</taxon>
    </lineage>
</organism>
<dbReference type="GO" id="GO:0048015">
    <property type="term" value="P:phosphatidylinositol-mediated signaling"/>
    <property type="evidence" value="ECO:0007669"/>
    <property type="project" value="TreeGrafter"/>
</dbReference>
<dbReference type="InterPro" id="IPR017946">
    <property type="entry name" value="PLC-like_Pdiesterase_TIM-brl"/>
</dbReference>
<evidence type="ECO:0000259" key="20">
    <source>
        <dbReference type="PROSITE" id="PS50008"/>
    </source>
</evidence>
<feature type="region of interest" description="Disordered" evidence="15">
    <location>
        <begin position="1"/>
        <end position="45"/>
    </location>
</feature>
<dbReference type="GeneID" id="16076143"/>
<dbReference type="Gene3D" id="3.30.505.10">
    <property type="entry name" value="SH2 domain"/>
    <property type="match status" value="2"/>
</dbReference>
<dbReference type="FunCoup" id="F2U5I3">
    <property type="interactions" value="973"/>
</dbReference>
<evidence type="ECO:0000256" key="12">
    <source>
        <dbReference type="PROSITE-ProRule" id="PRU00191"/>
    </source>
</evidence>
<evidence type="ECO:0000313" key="21">
    <source>
        <dbReference type="EMBL" id="EGD83199.1"/>
    </source>
</evidence>
<evidence type="ECO:0000256" key="3">
    <source>
        <dbReference type="ARBA" id="ARBA00022443"/>
    </source>
</evidence>
<keyword evidence="6 14" id="KW-0378">Hydrolase</keyword>
<feature type="domain" description="PI-PLC Y-box" evidence="20">
    <location>
        <begin position="965"/>
        <end position="1082"/>
    </location>
</feature>
<dbReference type="Pfam" id="PF00387">
    <property type="entry name" value="PI-PLC-Y"/>
    <property type="match status" value="1"/>
</dbReference>
<keyword evidence="4" id="KW-0597">Phosphoprotein</keyword>
<dbReference type="PROSITE" id="PS50001">
    <property type="entry name" value="SH2"/>
    <property type="match status" value="2"/>
</dbReference>
<dbReference type="Proteomes" id="UP000007799">
    <property type="component" value="Unassembled WGS sequence"/>
</dbReference>
<dbReference type="KEGG" id="sre:PTSG_03830"/>
<dbReference type="InterPro" id="IPR015359">
    <property type="entry name" value="PLC_EF-hand-like"/>
</dbReference>
<name>F2U5I3_SALR5</name>
<evidence type="ECO:0000256" key="8">
    <source>
        <dbReference type="ARBA" id="ARBA00022963"/>
    </source>
</evidence>
<dbReference type="SUPFAM" id="SSF50729">
    <property type="entry name" value="PH domain-like"/>
    <property type="match status" value="1"/>
</dbReference>
<dbReference type="Gene3D" id="2.30.29.30">
    <property type="entry name" value="Pleckstrin-homology domain (PH domain)/Phosphotyrosine-binding domain (PTB)"/>
    <property type="match status" value="1"/>
</dbReference>
<evidence type="ECO:0000259" key="17">
    <source>
        <dbReference type="PROSITE" id="PS50002"/>
    </source>
</evidence>
<evidence type="ECO:0000259" key="16">
    <source>
        <dbReference type="PROSITE" id="PS50001"/>
    </source>
</evidence>
<comment type="catalytic activity">
    <reaction evidence="14">
        <text>a 1,2-diacyl-sn-glycero-3-phospho-(1D-myo-inositol-4,5-bisphosphate) + H2O = 1D-myo-inositol 1,4,5-trisphosphate + a 1,2-diacyl-sn-glycerol + H(+)</text>
        <dbReference type="Rhea" id="RHEA:33179"/>
        <dbReference type="ChEBI" id="CHEBI:15377"/>
        <dbReference type="ChEBI" id="CHEBI:15378"/>
        <dbReference type="ChEBI" id="CHEBI:17815"/>
        <dbReference type="ChEBI" id="CHEBI:58456"/>
        <dbReference type="ChEBI" id="CHEBI:203600"/>
        <dbReference type="EC" id="3.1.4.11"/>
    </reaction>
</comment>
<keyword evidence="10 14" id="KW-0443">Lipid metabolism</keyword>